<dbReference type="GO" id="GO:0009231">
    <property type="term" value="P:riboflavin biosynthetic process"/>
    <property type="evidence" value="ECO:0007669"/>
    <property type="project" value="UniProtKB-KW"/>
</dbReference>
<dbReference type="InterPro" id="IPR001783">
    <property type="entry name" value="Lumazine-bd"/>
</dbReference>
<dbReference type="PIRSF" id="PIRSF000498">
    <property type="entry name" value="Riboflavin_syn_A"/>
    <property type="match status" value="1"/>
</dbReference>
<dbReference type="Pfam" id="PF00677">
    <property type="entry name" value="Lum_binding"/>
    <property type="match status" value="2"/>
</dbReference>
<evidence type="ECO:0000256" key="7">
    <source>
        <dbReference type="ARBA" id="ARBA00022679"/>
    </source>
</evidence>
<dbReference type="SUPFAM" id="SSF63380">
    <property type="entry name" value="Riboflavin synthase domain-like"/>
    <property type="match status" value="2"/>
</dbReference>
<sequence>MPVPVPGVYLFRPLRMYWIRKVLMFTGIVTDIGEIESVTLTAQNRLHRLRILCHYDQGTIADGASIACNGACLTVVASGVAAGLTWFDVDVGAETLDVTTAKHWSVGTRLNLERALKIGDELGGHIVAGHVDGIATILTRDDQHGMARFEFSTAPKLARFIAVKGSVTLDGVSLTVNSVRNEAFSVLTIPRTLDLTTLGDWRPNSEVNIEVDLMARYAARLSEMTCVSSTEA</sequence>
<dbReference type="InterPro" id="IPR026017">
    <property type="entry name" value="Lumazine-bd_dom"/>
</dbReference>
<keyword evidence="6" id="KW-0686">Riboflavin biosynthesis</keyword>
<dbReference type="InterPro" id="IPR017938">
    <property type="entry name" value="Riboflavin_synthase-like_b-brl"/>
</dbReference>
<dbReference type="AlphaFoldDB" id="Q3SRV6"/>
<evidence type="ECO:0000256" key="5">
    <source>
        <dbReference type="ARBA" id="ARBA00013950"/>
    </source>
</evidence>
<gene>
    <name evidence="12" type="ordered locus">Nwi_1724</name>
</gene>
<dbReference type="EMBL" id="CP000115">
    <property type="protein sequence ID" value="ABA04985.1"/>
    <property type="molecule type" value="Genomic_DNA"/>
</dbReference>
<dbReference type="NCBIfam" id="NF006767">
    <property type="entry name" value="PRK09289.1"/>
    <property type="match status" value="1"/>
</dbReference>
<keyword evidence="7" id="KW-0808">Transferase</keyword>
<dbReference type="EC" id="2.5.1.9" evidence="4 9"/>
<dbReference type="PANTHER" id="PTHR21098">
    <property type="entry name" value="RIBOFLAVIN SYNTHASE ALPHA CHAIN"/>
    <property type="match status" value="1"/>
</dbReference>
<evidence type="ECO:0000256" key="6">
    <source>
        <dbReference type="ARBA" id="ARBA00022619"/>
    </source>
</evidence>
<dbReference type="CDD" id="cd00402">
    <property type="entry name" value="Riboflavin_synthase_like"/>
    <property type="match status" value="1"/>
</dbReference>
<proteinExistence type="predicted"/>
<dbReference type="InterPro" id="IPR023366">
    <property type="entry name" value="ATP_synth_asu-like_sf"/>
</dbReference>
<dbReference type="GO" id="GO:0004746">
    <property type="term" value="F:riboflavin synthase activity"/>
    <property type="evidence" value="ECO:0007669"/>
    <property type="project" value="UniProtKB-UniRule"/>
</dbReference>
<feature type="repeat" description="Lumazine-binding" evidence="10">
    <location>
        <begin position="24"/>
        <end position="125"/>
    </location>
</feature>
<dbReference type="NCBIfam" id="TIGR00187">
    <property type="entry name" value="ribE"/>
    <property type="match status" value="1"/>
</dbReference>
<keyword evidence="13" id="KW-1185">Reference proteome</keyword>
<dbReference type="KEGG" id="nwi:Nwi_1724"/>
<evidence type="ECO:0000256" key="4">
    <source>
        <dbReference type="ARBA" id="ARBA00012827"/>
    </source>
</evidence>
<evidence type="ECO:0000256" key="8">
    <source>
        <dbReference type="ARBA" id="ARBA00022737"/>
    </source>
</evidence>
<evidence type="ECO:0000313" key="13">
    <source>
        <dbReference type="Proteomes" id="UP000002531"/>
    </source>
</evidence>
<feature type="domain" description="Lumazine-binding" evidence="11">
    <location>
        <begin position="24"/>
        <end position="125"/>
    </location>
</feature>
<feature type="domain" description="Lumazine-binding" evidence="11">
    <location>
        <begin position="126"/>
        <end position="222"/>
    </location>
</feature>
<dbReference type="HOGENOM" id="CLU_034388_2_2_5"/>
<name>Q3SRV6_NITWN</name>
<dbReference type="Gene3D" id="2.40.30.20">
    <property type="match status" value="2"/>
</dbReference>
<comment type="catalytic activity">
    <reaction evidence="1">
        <text>2 6,7-dimethyl-8-(1-D-ribityl)lumazine + H(+) = 5-amino-6-(D-ribitylamino)uracil + riboflavin</text>
        <dbReference type="Rhea" id="RHEA:20772"/>
        <dbReference type="ChEBI" id="CHEBI:15378"/>
        <dbReference type="ChEBI" id="CHEBI:15934"/>
        <dbReference type="ChEBI" id="CHEBI:57986"/>
        <dbReference type="ChEBI" id="CHEBI:58201"/>
        <dbReference type="EC" id="2.5.1.9"/>
    </reaction>
</comment>
<reference evidence="12 13" key="1">
    <citation type="journal article" date="2006" name="Appl. Environ. Microbiol.">
        <title>Genome sequence of the chemolithoautotrophic nitrite-oxidizing bacterium Nitrobacter winogradskyi Nb-255.</title>
        <authorList>
            <person name="Starkenburg S.R."/>
            <person name="Chain P.S."/>
            <person name="Sayavedra-Soto L.A."/>
            <person name="Hauser L."/>
            <person name="Land M.L."/>
            <person name="Larimer F.W."/>
            <person name="Malfatti S.A."/>
            <person name="Klotz M.G."/>
            <person name="Bottomley P.J."/>
            <person name="Arp D.J."/>
            <person name="Hickey W.J."/>
        </authorList>
    </citation>
    <scope>NUCLEOTIDE SEQUENCE [LARGE SCALE GENOMIC DNA]</scope>
    <source>
        <strain evidence="13">ATCC 25391 / DSM 10237 / CIP 104748 / NCIMB 11846 / Nb-255</strain>
    </source>
</reference>
<comment type="pathway">
    <text evidence="3">Cofactor biosynthesis; riboflavin biosynthesis; riboflavin from 2-hydroxy-3-oxobutyl phosphate and 5-amino-6-(D-ribitylamino)uracil: step 2/2.</text>
</comment>
<evidence type="ECO:0000256" key="9">
    <source>
        <dbReference type="NCBIfam" id="TIGR00187"/>
    </source>
</evidence>
<evidence type="ECO:0000256" key="10">
    <source>
        <dbReference type="PROSITE-ProRule" id="PRU00524"/>
    </source>
</evidence>
<feature type="repeat" description="Lumazine-binding" evidence="10">
    <location>
        <begin position="126"/>
        <end position="222"/>
    </location>
</feature>
<organism evidence="12 13">
    <name type="scientific">Nitrobacter winogradskyi (strain ATCC 25391 / DSM 10237 / CIP 104748 / NCIMB 11846 / Nb-255)</name>
    <dbReference type="NCBI Taxonomy" id="323098"/>
    <lineage>
        <taxon>Bacteria</taxon>
        <taxon>Pseudomonadati</taxon>
        <taxon>Pseudomonadota</taxon>
        <taxon>Alphaproteobacteria</taxon>
        <taxon>Hyphomicrobiales</taxon>
        <taxon>Nitrobacteraceae</taxon>
        <taxon>Nitrobacter</taxon>
    </lineage>
</organism>
<evidence type="ECO:0000313" key="12">
    <source>
        <dbReference type="EMBL" id="ABA04985.1"/>
    </source>
</evidence>
<evidence type="ECO:0000256" key="3">
    <source>
        <dbReference type="ARBA" id="ARBA00004887"/>
    </source>
</evidence>
<protein>
    <recommendedName>
        <fullName evidence="5 9">Riboflavin synthase</fullName>
        <ecNumber evidence="4 9">2.5.1.9</ecNumber>
    </recommendedName>
</protein>
<dbReference type="STRING" id="323098.Nwi_1724"/>
<dbReference type="Proteomes" id="UP000002531">
    <property type="component" value="Chromosome"/>
</dbReference>
<accession>Q3SRV6</accession>
<comment type="function">
    <text evidence="2">Catalyzes the dismutation of two molecules of 6,7-dimethyl-8-ribityllumazine, resulting in the formation of riboflavin and 5-amino-6-(D-ribitylamino)uracil.</text>
</comment>
<keyword evidence="8" id="KW-0677">Repeat</keyword>
<dbReference type="PANTHER" id="PTHR21098:SF12">
    <property type="entry name" value="RIBOFLAVIN SYNTHASE"/>
    <property type="match status" value="1"/>
</dbReference>
<evidence type="ECO:0000259" key="11">
    <source>
        <dbReference type="PROSITE" id="PS51177"/>
    </source>
</evidence>
<evidence type="ECO:0000256" key="1">
    <source>
        <dbReference type="ARBA" id="ARBA00000968"/>
    </source>
</evidence>
<dbReference type="PROSITE" id="PS51177">
    <property type="entry name" value="LUMAZINE_BIND"/>
    <property type="match status" value="2"/>
</dbReference>
<dbReference type="eggNOG" id="COG0307">
    <property type="taxonomic scope" value="Bacteria"/>
</dbReference>
<dbReference type="FunFam" id="2.40.30.20:FF:000004">
    <property type="entry name" value="Riboflavin synthase, alpha subunit"/>
    <property type="match status" value="1"/>
</dbReference>
<evidence type="ECO:0000256" key="2">
    <source>
        <dbReference type="ARBA" id="ARBA00002803"/>
    </source>
</evidence>